<feature type="compositionally biased region" description="Polar residues" evidence="2">
    <location>
        <begin position="685"/>
        <end position="705"/>
    </location>
</feature>
<dbReference type="SUPFAM" id="SSF57850">
    <property type="entry name" value="RING/U-box"/>
    <property type="match status" value="1"/>
</dbReference>
<evidence type="ECO:0000256" key="2">
    <source>
        <dbReference type="SAM" id="MobiDB-lite"/>
    </source>
</evidence>
<feature type="region of interest" description="Disordered" evidence="2">
    <location>
        <begin position="1"/>
        <end position="92"/>
    </location>
</feature>
<feature type="compositionally biased region" description="Basic residues" evidence="2">
    <location>
        <begin position="594"/>
        <end position="606"/>
    </location>
</feature>
<dbReference type="PROSITE" id="PS50089">
    <property type="entry name" value="ZF_RING_2"/>
    <property type="match status" value="1"/>
</dbReference>
<dbReference type="AlphaFoldDB" id="A0A6A6U356"/>
<reference evidence="4" key="1">
    <citation type="journal article" date="2020" name="Stud. Mycol.">
        <title>101 Dothideomycetes genomes: a test case for predicting lifestyles and emergence of pathogens.</title>
        <authorList>
            <person name="Haridas S."/>
            <person name="Albert R."/>
            <person name="Binder M."/>
            <person name="Bloem J."/>
            <person name="Labutti K."/>
            <person name="Salamov A."/>
            <person name="Andreopoulos B."/>
            <person name="Baker S."/>
            <person name="Barry K."/>
            <person name="Bills G."/>
            <person name="Bluhm B."/>
            <person name="Cannon C."/>
            <person name="Castanera R."/>
            <person name="Culley D."/>
            <person name="Daum C."/>
            <person name="Ezra D."/>
            <person name="Gonzalez J."/>
            <person name="Henrissat B."/>
            <person name="Kuo A."/>
            <person name="Liang C."/>
            <person name="Lipzen A."/>
            <person name="Lutzoni F."/>
            <person name="Magnuson J."/>
            <person name="Mondo S."/>
            <person name="Nolan M."/>
            <person name="Ohm R."/>
            <person name="Pangilinan J."/>
            <person name="Park H.-J."/>
            <person name="Ramirez L."/>
            <person name="Alfaro M."/>
            <person name="Sun H."/>
            <person name="Tritt A."/>
            <person name="Yoshinaga Y."/>
            <person name="Zwiers L.-H."/>
            <person name="Turgeon B."/>
            <person name="Goodwin S."/>
            <person name="Spatafora J."/>
            <person name="Crous P."/>
            <person name="Grigoriev I."/>
        </authorList>
    </citation>
    <scope>NUCLEOTIDE SEQUENCE</scope>
    <source>
        <strain evidence="4">CBS 115976</strain>
    </source>
</reference>
<feature type="compositionally biased region" description="Polar residues" evidence="2">
    <location>
        <begin position="1067"/>
        <end position="1076"/>
    </location>
</feature>
<feature type="compositionally biased region" description="Acidic residues" evidence="2">
    <location>
        <begin position="361"/>
        <end position="370"/>
    </location>
</feature>
<accession>A0A6A6U356</accession>
<keyword evidence="1" id="KW-0863">Zinc-finger</keyword>
<protein>
    <recommendedName>
        <fullName evidence="3">RING-type domain-containing protein</fullName>
    </recommendedName>
</protein>
<feature type="compositionally biased region" description="Basic and acidic residues" evidence="2">
    <location>
        <begin position="67"/>
        <end position="80"/>
    </location>
</feature>
<feature type="compositionally biased region" description="Polar residues" evidence="2">
    <location>
        <begin position="1096"/>
        <end position="1107"/>
    </location>
</feature>
<gene>
    <name evidence="4" type="ORF">BT63DRAFT_48037</name>
</gene>
<name>A0A6A6U356_9PEZI</name>
<feature type="region of interest" description="Disordered" evidence="2">
    <location>
        <begin position="953"/>
        <end position="980"/>
    </location>
</feature>
<evidence type="ECO:0000313" key="4">
    <source>
        <dbReference type="EMBL" id="KAF2666051.1"/>
    </source>
</evidence>
<dbReference type="Proteomes" id="UP000799302">
    <property type="component" value="Unassembled WGS sequence"/>
</dbReference>
<feature type="region of interest" description="Disordered" evidence="2">
    <location>
        <begin position="994"/>
        <end position="1028"/>
    </location>
</feature>
<dbReference type="GO" id="GO:0061630">
    <property type="term" value="F:ubiquitin protein ligase activity"/>
    <property type="evidence" value="ECO:0007669"/>
    <property type="project" value="TreeGrafter"/>
</dbReference>
<dbReference type="InterPro" id="IPR001841">
    <property type="entry name" value="Znf_RING"/>
</dbReference>
<dbReference type="SMART" id="SM00184">
    <property type="entry name" value="RING"/>
    <property type="match status" value="1"/>
</dbReference>
<evidence type="ECO:0000313" key="5">
    <source>
        <dbReference type="Proteomes" id="UP000799302"/>
    </source>
</evidence>
<feature type="compositionally biased region" description="Basic and acidic residues" evidence="2">
    <location>
        <begin position="788"/>
        <end position="799"/>
    </location>
</feature>
<feature type="region of interest" description="Disordered" evidence="2">
    <location>
        <begin position="655"/>
        <end position="705"/>
    </location>
</feature>
<dbReference type="InterPro" id="IPR013083">
    <property type="entry name" value="Znf_RING/FYVE/PHD"/>
</dbReference>
<feature type="region of interest" description="Disordered" evidence="2">
    <location>
        <begin position="1067"/>
        <end position="1137"/>
    </location>
</feature>
<feature type="compositionally biased region" description="Polar residues" evidence="2">
    <location>
        <begin position="81"/>
        <end position="91"/>
    </location>
</feature>
<feature type="region of interest" description="Disordered" evidence="2">
    <location>
        <begin position="788"/>
        <end position="824"/>
    </location>
</feature>
<feature type="domain" description="RING-type" evidence="3">
    <location>
        <begin position="112"/>
        <end position="152"/>
    </location>
</feature>
<evidence type="ECO:0000256" key="1">
    <source>
        <dbReference type="PROSITE-ProRule" id="PRU00175"/>
    </source>
</evidence>
<feature type="compositionally biased region" description="Polar residues" evidence="2">
    <location>
        <begin position="1119"/>
        <end position="1137"/>
    </location>
</feature>
<keyword evidence="5" id="KW-1185">Reference proteome</keyword>
<proteinExistence type="predicted"/>
<dbReference type="Gene3D" id="3.30.40.10">
    <property type="entry name" value="Zinc/RING finger domain, C3HC4 (zinc finger)"/>
    <property type="match status" value="1"/>
</dbReference>
<keyword evidence="1" id="KW-0862">Zinc</keyword>
<feature type="compositionally biased region" description="Low complexity" evidence="2">
    <location>
        <begin position="1"/>
        <end position="52"/>
    </location>
</feature>
<feature type="region of interest" description="Disordered" evidence="2">
    <location>
        <begin position="452"/>
        <end position="643"/>
    </location>
</feature>
<dbReference type="OrthoDB" id="6105938at2759"/>
<sequence>MDRPATSGGPPTRRSPRTSALSLSSASSVNSGSQNGSSPSPAPSRTRPKTSSGETTSRQASIVPDRSSARGSKDSLKARLENTSATPSPSGNVKLLETLQDEFKNIRDLITCQICYSLLYEPYTTACGHTFCYNCFCKTFEPHREKKCPECRTELRYPPAPAFLLRQITHQIAKQPDLLPEGELLDTHLALLKEQEQLVKKDKEGPHGLFKGLFAVPRLCPLCSCELDHNMCPQCGIPVPQDANPNDPHMFDDWSENTASDEQEDFDMTDLDLEGDFGEGGESVYDEWSEPSFPYDDDDAMPHIPFHYRQDFDEYLADSANYGDFAAMSRAPASHSLAASTRRRSYAESSLSSYGDTEMNAIEEEDDDEGSVAGDSVSGAPDGYTSGEQPIGATSISSSNSTPPQLRATATSTAGRRRQRESNTPTSSMGGPRQRRRIGSVVNLSAAAMETIESPHASEPATQASSETSSQADTGSTSSGEDDTSGPSNTSGQMNGYVSLENGIEDDSDGAETTVGWGEPSSQNPRSRTGGSLTPTLDRPFVQLRTSNFGGSPRFSNLARGLRHRSSSLSQSTAPHDGNEADVSDTEPDNIGHSRQRALRQRRSRILRQPSVNSMYTDGLDESDDTDPALGDESAGSRQRSIDPEIARRFAQHAHDLRNGTQTPANLSQIDQLRDLNRTPGINRPRTQNRSRTGTPSMGQNFTTSPARLARQEMLARLADRDEPQRRQTVATSNPSVGRQMIDNWDLDMDVLSANSMRSQLPPNIPSPSRSRVANPPHFAIQTAMDTHGDSLDRPESRVSQRPPSASSRRNSTARTSWTLGTPAMYTPGLNAARTWSNGNPFIPRQQAADRPSIATLRPVPSVREIRRQSSRNNMPSAPPFRPPSRTNSRNQQRSLNHTPSMAHLPQSNAPSISYVAYVNPPAARRVPFPAPTQPDEDPRLRISAAMALTREQIARRQGQDSSDTTTGSSRPPPIAQHPDLQSLRNASANPFVRQTPTSSAFSPPMSHRDIAQHPSHVANSGSISISPRVSVRRSNQNLRPHPPGILFSTNAGVHVQNQHALSIASQAGTAANTGSPRLARQRSRGTGAPSGTFIPASSSLHTSVPQPRQWGGVRSPANALQRSETRNTANTAHARS</sequence>
<dbReference type="Pfam" id="PF13923">
    <property type="entry name" value="zf-C3HC4_2"/>
    <property type="match status" value="1"/>
</dbReference>
<feature type="compositionally biased region" description="Polar residues" evidence="2">
    <location>
        <begin position="659"/>
        <end position="671"/>
    </location>
</feature>
<feature type="region of interest" description="Disordered" evidence="2">
    <location>
        <begin position="837"/>
        <end position="908"/>
    </location>
</feature>
<feature type="compositionally biased region" description="Low complexity" evidence="2">
    <location>
        <begin position="960"/>
        <end position="970"/>
    </location>
</feature>
<evidence type="ECO:0000259" key="3">
    <source>
        <dbReference type="PROSITE" id="PS50089"/>
    </source>
</evidence>
<keyword evidence="1" id="KW-0479">Metal-binding</keyword>
<dbReference type="PANTHER" id="PTHR23327">
    <property type="entry name" value="RING FINGER PROTEIN 127"/>
    <property type="match status" value="1"/>
</dbReference>
<feature type="compositionally biased region" description="Polar residues" evidence="2">
    <location>
        <begin position="885"/>
        <end position="908"/>
    </location>
</feature>
<feature type="compositionally biased region" description="Low complexity" evidence="2">
    <location>
        <begin position="800"/>
        <end position="817"/>
    </location>
</feature>
<dbReference type="PANTHER" id="PTHR23327:SF42">
    <property type="entry name" value="LON PEPTIDASE N-TERMINAL DOMAIN AND RING FINGER PROTEIN C14F5.10C"/>
    <property type="match status" value="1"/>
</dbReference>
<dbReference type="EMBL" id="MU004239">
    <property type="protein sequence ID" value="KAF2666051.1"/>
    <property type="molecule type" value="Genomic_DNA"/>
</dbReference>
<feature type="compositionally biased region" description="Polar residues" evidence="2">
    <location>
        <begin position="386"/>
        <end position="404"/>
    </location>
</feature>
<feature type="compositionally biased region" description="Polar residues" evidence="2">
    <location>
        <begin position="520"/>
        <end position="535"/>
    </location>
</feature>
<organism evidence="4 5">
    <name type="scientific">Microthyrium microscopicum</name>
    <dbReference type="NCBI Taxonomy" id="703497"/>
    <lineage>
        <taxon>Eukaryota</taxon>
        <taxon>Fungi</taxon>
        <taxon>Dikarya</taxon>
        <taxon>Ascomycota</taxon>
        <taxon>Pezizomycotina</taxon>
        <taxon>Dothideomycetes</taxon>
        <taxon>Dothideomycetes incertae sedis</taxon>
        <taxon>Microthyriales</taxon>
        <taxon>Microthyriaceae</taxon>
        <taxon>Microthyrium</taxon>
    </lineage>
</organism>
<dbReference type="GO" id="GO:0008270">
    <property type="term" value="F:zinc ion binding"/>
    <property type="evidence" value="ECO:0007669"/>
    <property type="project" value="UniProtKB-KW"/>
</dbReference>
<feature type="region of interest" description="Disordered" evidence="2">
    <location>
        <begin position="335"/>
        <end position="438"/>
    </location>
</feature>
<feature type="compositionally biased region" description="Low complexity" evidence="2">
    <location>
        <begin position="457"/>
        <end position="479"/>
    </location>
</feature>